<dbReference type="GO" id="GO:0006874">
    <property type="term" value="P:intracellular calcium ion homeostasis"/>
    <property type="evidence" value="ECO:0007669"/>
    <property type="project" value="TreeGrafter"/>
</dbReference>
<dbReference type="InterPro" id="IPR044880">
    <property type="entry name" value="NCX_ion-bd_dom_sf"/>
</dbReference>
<dbReference type="FunFam" id="1.20.1420.30:FF:000047">
    <property type="entry name" value="Probable sodium/calcium exchanger antiporter"/>
    <property type="match status" value="1"/>
</dbReference>
<feature type="domain" description="Sodium/calcium exchanger membrane region" evidence="9">
    <location>
        <begin position="27"/>
        <end position="172"/>
    </location>
</feature>
<evidence type="ECO:0000256" key="4">
    <source>
        <dbReference type="ARBA" id="ARBA00022692"/>
    </source>
</evidence>
<evidence type="ECO:0000256" key="3">
    <source>
        <dbReference type="ARBA" id="ARBA00022449"/>
    </source>
</evidence>
<comment type="similarity">
    <text evidence="2">Belongs to the Ca(2+):cation antiporter (CaCA) (TC 2.A.19) family. SLC24A subfamily.</text>
</comment>
<dbReference type="Pfam" id="PF01699">
    <property type="entry name" value="Na_Ca_ex"/>
    <property type="match status" value="2"/>
</dbReference>
<evidence type="ECO:0000256" key="1">
    <source>
        <dbReference type="ARBA" id="ARBA00004141"/>
    </source>
</evidence>
<keyword evidence="11" id="KW-1185">Reference proteome</keyword>
<evidence type="ECO:0000256" key="2">
    <source>
        <dbReference type="ARBA" id="ARBA00005364"/>
    </source>
</evidence>
<dbReference type="OrthoDB" id="2127281at2759"/>
<keyword evidence="5 8" id="KW-1133">Transmembrane helix</keyword>
<dbReference type="PANTHER" id="PTHR10846:SF73">
    <property type="entry name" value="SODIUM_CALCIUM EXCHANGER MEMBRANE REGION DOMAIN-CONTAINING PROTEIN"/>
    <property type="match status" value="1"/>
</dbReference>
<feature type="transmembrane region" description="Helical" evidence="8">
    <location>
        <begin position="618"/>
        <end position="636"/>
    </location>
</feature>
<evidence type="ECO:0000256" key="7">
    <source>
        <dbReference type="SAM" id="MobiDB-lite"/>
    </source>
</evidence>
<keyword evidence="3" id="KW-0813">Transport</keyword>
<feature type="transmembrane region" description="Helical" evidence="8">
    <location>
        <begin position="483"/>
        <end position="501"/>
    </location>
</feature>
<evidence type="ECO:0000256" key="6">
    <source>
        <dbReference type="ARBA" id="ARBA00023136"/>
    </source>
</evidence>
<keyword evidence="4 8" id="KW-0812">Transmembrane</keyword>
<dbReference type="AlphaFoldDB" id="A0A9N8DCD5"/>
<dbReference type="GO" id="GO:0005886">
    <property type="term" value="C:plasma membrane"/>
    <property type="evidence" value="ECO:0007669"/>
    <property type="project" value="TreeGrafter"/>
</dbReference>
<dbReference type="Gene3D" id="1.20.1420.30">
    <property type="entry name" value="NCX, central ion-binding region"/>
    <property type="match status" value="2"/>
</dbReference>
<evidence type="ECO:0000313" key="10">
    <source>
        <dbReference type="EMBL" id="CAB9500403.1"/>
    </source>
</evidence>
<comment type="subcellular location">
    <subcellularLocation>
        <location evidence="1">Membrane</location>
        <topology evidence="1">Multi-pass membrane protein</topology>
    </subcellularLocation>
</comment>
<feature type="transmembrane region" description="Helical" evidence="8">
    <location>
        <begin position="443"/>
        <end position="463"/>
    </location>
</feature>
<dbReference type="InterPro" id="IPR004837">
    <property type="entry name" value="NaCa_Exmemb"/>
</dbReference>
<evidence type="ECO:0000256" key="5">
    <source>
        <dbReference type="ARBA" id="ARBA00022989"/>
    </source>
</evidence>
<dbReference type="PANTHER" id="PTHR10846">
    <property type="entry name" value="SODIUM/POTASSIUM/CALCIUM EXCHANGER"/>
    <property type="match status" value="1"/>
</dbReference>
<feature type="transmembrane region" description="Helical" evidence="8">
    <location>
        <begin position="551"/>
        <end position="571"/>
    </location>
</feature>
<sequence length="637" mass="70726">MDEDEVPTAPVWVWIVLSLIAVVSFWCQATVTEERFVPALNVIAYEYNIPNDIAGATLMAAGASSPELFSSFVALFITHSALGLGTIVGSEIFNQLIICAGAVFASSSGRLQLDKPIVLREVGFYGLSIGLLYFALNDRRPSDDDELGEDHIFINFLDACILFGGYIAYVLVCANMDAIVALFSGTSRAPPADSDNKANYGAVEGLARPVSFNLPDMPFMRETFGHEPVANFADSKQAFLRTPGGLAVNDSQRGSFSSIPESLRRFSDGRSLRQFFFSVRDDKPSDEHGLHDIEFNAKEGRISCFMWQRSFFYNKARYGTNGWHLRWFSFTKDGMKSVPDRVEFKKHGLKYPKFTQIEFDDKRHIIRIENPAHCKRREFFFMTPSDEVFDAVVDKMQGLVKHWNSEEDKAEEGTAAGDSEAEDEFEDSDPHVDMTEFPADASILGVAFFVFLFPLRFIMQWTIGDVRTLDKEGNPTATLGKAYLAAFMCLVWLIIGSYAMVSSLEHLADLMDIPKSVVGVTVSAAGTSLPNYVASKVAAQKGFGNMAVSNAFGSNTFNIMVGLGLPWVLYIASNGFEPYHGLHDDGITMSVIILGTVLALFVVLVFPFGFVIYRWHGFLFILLYVAYLAYAIGQVYL</sequence>
<accession>A0A9N8DCD5</accession>
<feature type="region of interest" description="Disordered" evidence="7">
    <location>
        <begin position="407"/>
        <end position="431"/>
    </location>
</feature>
<feature type="transmembrane region" description="Helical" evidence="8">
    <location>
        <begin position="156"/>
        <end position="183"/>
    </location>
</feature>
<dbReference type="EMBL" id="CAICTM010000082">
    <property type="protein sequence ID" value="CAB9500403.1"/>
    <property type="molecule type" value="Genomic_DNA"/>
</dbReference>
<keyword evidence="3" id="KW-0050">Antiport</keyword>
<feature type="transmembrane region" description="Helical" evidence="8">
    <location>
        <begin position="12"/>
        <end position="32"/>
    </location>
</feature>
<evidence type="ECO:0000256" key="8">
    <source>
        <dbReference type="SAM" id="Phobius"/>
    </source>
</evidence>
<dbReference type="GO" id="GO:0008273">
    <property type="term" value="F:calcium, potassium:sodium antiporter activity"/>
    <property type="evidence" value="ECO:0007669"/>
    <property type="project" value="TreeGrafter"/>
</dbReference>
<feature type="domain" description="Sodium/calcium exchanger membrane region" evidence="9">
    <location>
        <begin position="483"/>
        <end position="632"/>
    </location>
</feature>
<dbReference type="NCBIfam" id="TIGR00367">
    <property type="entry name" value="calcium/sodium antiporter"/>
    <property type="match status" value="1"/>
</dbReference>
<dbReference type="Proteomes" id="UP001153069">
    <property type="component" value="Unassembled WGS sequence"/>
</dbReference>
<dbReference type="InterPro" id="IPR004481">
    <property type="entry name" value="K/Na/Ca-exchanger"/>
</dbReference>
<comment type="caution">
    <text evidence="10">The sequence shown here is derived from an EMBL/GenBank/DDBJ whole genome shotgun (WGS) entry which is preliminary data.</text>
</comment>
<evidence type="ECO:0000259" key="9">
    <source>
        <dbReference type="Pfam" id="PF01699"/>
    </source>
</evidence>
<proteinExistence type="inferred from homology"/>
<feature type="transmembrane region" description="Helical" evidence="8">
    <location>
        <begin position="83"/>
        <end position="105"/>
    </location>
</feature>
<evidence type="ECO:0000313" key="11">
    <source>
        <dbReference type="Proteomes" id="UP001153069"/>
    </source>
</evidence>
<protein>
    <submittedName>
        <fullName evidence="10">Sodium/potassium/calcium exchanger</fullName>
    </submittedName>
</protein>
<gene>
    <name evidence="10" type="ORF">SEMRO_83_G044260.1</name>
</gene>
<dbReference type="GO" id="GO:0005262">
    <property type="term" value="F:calcium channel activity"/>
    <property type="evidence" value="ECO:0007669"/>
    <property type="project" value="TreeGrafter"/>
</dbReference>
<feature type="transmembrane region" description="Helical" evidence="8">
    <location>
        <begin position="117"/>
        <end position="136"/>
    </location>
</feature>
<keyword evidence="6 8" id="KW-0472">Membrane</keyword>
<feature type="transmembrane region" description="Helical" evidence="8">
    <location>
        <begin position="591"/>
        <end position="611"/>
    </location>
</feature>
<reference evidence="10" key="1">
    <citation type="submission" date="2020-06" db="EMBL/GenBank/DDBJ databases">
        <authorList>
            <consortium name="Plant Systems Biology data submission"/>
        </authorList>
    </citation>
    <scope>NUCLEOTIDE SEQUENCE</scope>
    <source>
        <strain evidence="10">D6</strain>
    </source>
</reference>
<organism evidence="10 11">
    <name type="scientific">Seminavis robusta</name>
    <dbReference type="NCBI Taxonomy" id="568900"/>
    <lineage>
        <taxon>Eukaryota</taxon>
        <taxon>Sar</taxon>
        <taxon>Stramenopiles</taxon>
        <taxon>Ochrophyta</taxon>
        <taxon>Bacillariophyta</taxon>
        <taxon>Bacillariophyceae</taxon>
        <taxon>Bacillariophycidae</taxon>
        <taxon>Naviculales</taxon>
        <taxon>Naviculaceae</taxon>
        <taxon>Seminavis</taxon>
    </lineage>
</organism>
<name>A0A9N8DCD5_9STRA</name>